<feature type="domain" description="CMP/dCMP-type deaminase" evidence="1">
    <location>
        <begin position="6"/>
        <end position="74"/>
    </location>
</feature>
<organism evidence="2">
    <name type="scientific">marine metagenome</name>
    <dbReference type="NCBI Taxonomy" id="408172"/>
    <lineage>
        <taxon>unclassified sequences</taxon>
        <taxon>metagenomes</taxon>
        <taxon>ecological metagenomes</taxon>
    </lineage>
</organism>
<feature type="non-terminal residue" evidence="2">
    <location>
        <position position="74"/>
    </location>
</feature>
<gene>
    <name evidence="2" type="ORF">METZ01_LOCUS269077</name>
</gene>
<dbReference type="Pfam" id="PF00383">
    <property type="entry name" value="dCMP_cyt_deam_1"/>
    <property type="match status" value="1"/>
</dbReference>
<protein>
    <recommendedName>
        <fullName evidence="1">CMP/dCMP-type deaminase domain-containing protein</fullName>
    </recommendedName>
</protein>
<evidence type="ECO:0000313" key="2">
    <source>
        <dbReference type="EMBL" id="SVC16223.1"/>
    </source>
</evidence>
<proteinExistence type="predicted"/>
<dbReference type="EMBL" id="UINC01076759">
    <property type="protein sequence ID" value="SVC16223.1"/>
    <property type="molecule type" value="Genomic_DNA"/>
</dbReference>
<dbReference type="InterPro" id="IPR016193">
    <property type="entry name" value="Cytidine_deaminase-like"/>
</dbReference>
<accession>A0A382JYC8</accession>
<sequence length="74" mass="8148">MSCSRQIEEAHLRRALELAKKAWGDTHPNPMVGAVIIEEDQIAAEGFHSRAGEPHAEVVALRNLGRRPKPDAVL</sequence>
<dbReference type="GO" id="GO:0003824">
    <property type="term" value="F:catalytic activity"/>
    <property type="evidence" value="ECO:0007669"/>
    <property type="project" value="InterPro"/>
</dbReference>
<name>A0A382JYC8_9ZZZZ</name>
<dbReference type="SUPFAM" id="SSF53927">
    <property type="entry name" value="Cytidine deaminase-like"/>
    <property type="match status" value="1"/>
</dbReference>
<dbReference type="AlphaFoldDB" id="A0A382JYC8"/>
<dbReference type="InterPro" id="IPR002125">
    <property type="entry name" value="CMP_dCMP_dom"/>
</dbReference>
<dbReference type="PROSITE" id="PS51747">
    <property type="entry name" value="CYT_DCMP_DEAMINASES_2"/>
    <property type="match status" value="1"/>
</dbReference>
<reference evidence="2" key="1">
    <citation type="submission" date="2018-05" db="EMBL/GenBank/DDBJ databases">
        <authorList>
            <person name="Lanie J.A."/>
            <person name="Ng W.-L."/>
            <person name="Kazmierczak K.M."/>
            <person name="Andrzejewski T.M."/>
            <person name="Davidsen T.M."/>
            <person name="Wayne K.J."/>
            <person name="Tettelin H."/>
            <person name="Glass J.I."/>
            <person name="Rusch D."/>
            <person name="Podicherti R."/>
            <person name="Tsui H.-C.T."/>
            <person name="Winkler M.E."/>
        </authorList>
    </citation>
    <scope>NUCLEOTIDE SEQUENCE</scope>
</reference>
<dbReference type="Gene3D" id="3.40.140.10">
    <property type="entry name" value="Cytidine Deaminase, domain 2"/>
    <property type="match status" value="1"/>
</dbReference>
<evidence type="ECO:0000259" key="1">
    <source>
        <dbReference type="PROSITE" id="PS51747"/>
    </source>
</evidence>